<dbReference type="Proteomes" id="UP000642809">
    <property type="component" value="Unassembled WGS sequence"/>
</dbReference>
<proteinExistence type="predicted"/>
<comment type="caution">
    <text evidence="1">The sequence shown here is derived from an EMBL/GenBank/DDBJ whole genome shotgun (WGS) entry which is preliminary data.</text>
</comment>
<name>A0A8J3CWP9_9BACT</name>
<reference evidence="1" key="1">
    <citation type="journal article" date="2014" name="Int. J. Syst. Evol. Microbiol.">
        <title>Complete genome sequence of Corynebacterium casei LMG S-19264T (=DSM 44701T), isolated from a smear-ripened cheese.</title>
        <authorList>
            <consortium name="US DOE Joint Genome Institute (JGI-PGF)"/>
            <person name="Walter F."/>
            <person name="Albersmeier A."/>
            <person name="Kalinowski J."/>
            <person name="Ruckert C."/>
        </authorList>
    </citation>
    <scope>NUCLEOTIDE SEQUENCE</scope>
    <source>
        <strain evidence="1">KCTC 23224</strain>
    </source>
</reference>
<accession>A0A8J3CWP9</accession>
<dbReference type="AlphaFoldDB" id="A0A8J3CWP9"/>
<keyword evidence="2" id="KW-1185">Reference proteome</keyword>
<organism evidence="1 2">
    <name type="scientific">Mongoliitalea lutea</name>
    <dbReference type="NCBI Taxonomy" id="849756"/>
    <lineage>
        <taxon>Bacteria</taxon>
        <taxon>Pseudomonadati</taxon>
        <taxon>Bacteroidota</taxon>
        <taxon>Cytophagia</taxon>
        <taxon>Cytophagales</taxon>
        <taxon>Cyclobacteriaceae</taxon>
        <taxon>Mongoliitalea</taxon>
    </lineage>
</organism>
<reference evidence="1" key="2">
    <citation type="submission" date="2020-09" db="EMBL/GenBank/DDBJ databases">
        <authorList>
            <person name="Sun Q."/>
            <person name="Kim S."/>
        </authorList>
    </citation>
    <scope>NUCLEOTIDE SEQUENCE</scope>
    <source>
        <strain evidence="1">KCTC 23224</strain>
    </source>
</reference>
<evidence type="ECO:0000313" key="1">
    <source>
        <dbReference type="EMBL" id="GHB40151.1"/>
    </source>
</evidence>
<gene>
    <name evidence="1" type="ORF">GCM10008106_21680</name>
</gene>
<sequence>MLPMIKPFTPNDLVRYIYQEMSEGETELLVQALHRDELLMEEYLELLSTMQHLDQAMISPSESVVKSILKKAKSTGLEKV</sequence>
<dbReference type="EMBL" id="BMYF01000012">
    <property type="protein sequence ID" value="GHB40151.1"/>
    <property type="molecule type" value="Genomic_DNA"/>
</dbReference>
<evidence type="ECO:0000313" key="2">
    <source>
        <dbReference type="Proteomes" id="UP000642809"/>
    </source>
</evidence>
<protein>
    <submittedName>
        <fullName evidence="1">Uncharacterized protein</fullName>
    </submittedName>
</protein>